<dbReference type="InterPro" id="IPR004358">
    <property type="entry name" value="Sig_transdc_His_kin-like_C"/>
</dbReference>
<dbReference type="CDD" id="cd00130">
    <property type="entry name" value="PAS"/>
    <property type="match status" value="2"/>
</dbReference>
<dbReference type="InterPro" id="IPR035965">
    <property type="entry name" value="PAS-like_dom_sf"/>
</dbReference>
<name>A0A934UJT1_9FLAO</name>
<evidence type="ECO:0000313" key="9">
    <source>
        <dbReference type="EMBL" id="MBK0370217.1"/>
    </source>
</evidence>
<dbReference type="SUPFAM" id="SSF47384">
    <property type="entry name" value="Homodimeric domain of signal transducing histidine kinase"/>
    <property type="match status" value="1"/>
</dbReference>
<dbReference type="SMART" id="SM00091">
    <property type="entry name" value="PAS"/>
    <property type="match status" value="5"/>
</dbReference>
<dbReference type="RefSeq" id="WP_200106339.1">
    <property type="nucleotide sequence ID" value="NZ_JAEHFV010000003.1"/>
</dbReference>
<dbReference type="EMBL" id="JAEHFV010000003">
    <property type="protein sequence ID" value="MBK0370217.1"/>
    <property type="molecule type" value="Genomic_DNA"/>
</dbReference>
<feature type="domain" description="PAC" evidence="8">
    <location>
        <begin position="336"/>
        <end position="390"/>
    </location>
</feature>
<keyword evidence="10" id="KW-1185">Reference proteome</keyword>
<evidence type="ECO:0000256" key="2">
    <source>
        <dbReference type="ARBA" id="ARBA00012438"/>
    </source>
</evidence>
<reference evidence="9" key="1">
    <citation type="submission" date="2020-12" db="EMBL/GenBank/DDBJ databases">
        <title>Bacterial novel species Flavobacterium sp. SE-1-e isolated from soil.</title>
        <authorList>
            <person name="Jung H.-Y."/>
        </authorList>
    </citation>
    <scope>NUCLEOTIDE SEQUENCE</scope>
    <source>
        <strain evidence="9">SE-1-e</strain>
    </source>
</reference>
<dbReference type="InterPro" id="IPR000700">
    <property type="entry name" value="PAS-assoc_C"/>
</dbReference>
<dbReference type="PROSITE" id="PS50109">
    <property type="entry name" value="HIS_KIN"/>
    <property type="match status" value="1"/>
</dbReference>
<dbReference type="Gene3D" id="3.30.450.20">
    <property type="entry name" value="PAS domain"/>
    <property type="match status" value="5"/>
</dbReference>
<keyword evidence="5" id="KW-0418">Kinase</keyword>
<dbReference type="InterPro" id="IPR036097">
    <property type="entry name" value="HisK_dim/P_sf"/>
</dbReference>
<dbReference type="InterPro" id="IPR036890">
    <property type="entry name" value="HATPase_C_sf"/>
</dbReference>
<protein>
    <recommendedName>
        <fullName evidence="2">histidine kinase</fullName>
        <ecNumber evidence="2">2.7.13.3</ecNumber>
    </recommendedName>
</protein>
<dbReference type="Pfam" id="PF02518">
    <property type="entry name" value="HATPase_c"/>
    <property type="match status" value="1"/>
</dbReference>
<dbReference type="CDD" id="cd00082">
    <property type="entry name" value="HisKA"/>
    <property type="match status" value="1"/>
</dbReference>
<sequence>MIVSHPHLDLLQYLPNMVFIALPDGKVLFYNKKWNQYTGAKLVEGKEWPPKEITHPTDLRNSNTQFLKQIHKGKIFEIENRYLQLDGTYRWFSNYFEPVKDAAGTISFWVGTAMDIEDSKHLATEIANRNQQLEEIEIKFTKLILNSSFPIAVFRGENLIAEIANEAYFPIVGKSKNEFLGKPLFDSLPEIKETVAPIIEEVIRSGNTFTSDEFGVNLNPTGTANFRYFNFIYEAVRDSNGNINGVMTTAMDVTEQVLARKALEESEAHLELLRDTVPAMIFYLDNQQRYQSYNSTFMEWYKVDSETAIGKTVLEFIGPDAYKKVMPQLRKAYAGQNVQYEMTAPSRIGPQRWLSIVYTPHFNTKGEILGIIVHATDITKSKQIEISLRESEHRFRSLIEEAPVATCLFMGPEMKVVIANDMMLKEWGKDASVIGKPFKDAVPELIGQPFLGLLDQVFATGEAYSESAAPATLEIDGELQVSYYNYTYKPLFDENGAVYGIMDMAYNVTENVLANQKLEASEKELRDLINASPIGICVVTGSPIKVVEVNERFLHISGKTRAQYDEMPYWETLEEVAHLFESEMNRVFETGNRYTTEEHKMMLIRDGIEETIFLTFEYIPILNASQMVSKVIVMAFEVTHQVEIRKKIEAAVTQRTKELAEANNNLQRSNSALEQFAHIASHDLQEPVRKISTYANMLEIKIGETIDGKAKMYLDKISISAERMSALIRDVLAFSEVSHHLDSMEMVDLQQLLQEIEIDFELQIEKKGAIITYKGLPTLPAIPTQMLQLFSNLLSNSLKYTQTNTHPRIDISSRILSKNEIKEKGLLENQHYHCITFADNGIGFDEHQAERIFKIFQRLHGKTEYEGTGIGLALCRKIVYNHQGDISAKPGQNGGAVFTIILPI</sequence>
<dbReference type="PRINTS" id="PR00344">
    <property type="entry name" value="BCTRLSENSOR"/>
</dbReference>
<proteinExistence type="predicted"/>
<dbReference type="Gene3D" id="3.30.565.10">
    <property type="entry name" value="Histidine kinase-like ATPase, C-terminal domain"/>
    <property type="match status" value="1"/>
</dbReference>
<feature type="domain" description="PAC" evidence="8">
    <location>
        <begin position="210"/>
        <end position="265"/>
    </location>
</feature>
<feature type="domain" description="PAS" evidence="7">
    <location>
        <begin position="266"/>
        <end position="336"/>
    </location>
</feature>
<dbReference type="EC" id="2.7.13.3" evidence="2"/>
<dbReference type="SMART" id="SM00388">
    <property type="entry name" value="HisKA"/>
    <property type="match status" value="1"/>
</dbReference>
<dbReference type="PROSITE" id="PS50113">
    <property type="entry name" value="PAC"/>
    <property type="match status" value="3"/>
</dbReference>
<dbReference type="InterPro" id="IPR013655">
    <property type="entry name" value="PAS_fold_3"/>
</dbReference>
<dbReference type="PANTHER" id="PTHR43304">
    <property type="entry name" value="PHYTOCHROME-LIKE PROTEIN CPH1"/>
    <property type="match status" value="1"/>
</dbReference>
<evidence type="ECO:0000259" key="7">
    <source>
        <dbReference type="PROSITE" id="PS50112"/>
    </source>
</evidence>
<dbReference type="GO" id="GO:0000155">
    <property type="term" value="F:phosphorelay sensor kinase activity"/>
    <property type="evidence" value="ECO:0007669"/>
    <property type="project" value="InterPro"/>
</dbReference>
<evidence type="ECO:0000256" key="4">
    <source>
        <dbReference type="ARBA" id="ARBA00022679"/>
    </source>
</evidence>
<evidence type="ECO:0000256" key="3">
    <source>
        <dbReference type="ARBA" id="ARBA00022553"/>
    </source>
</evidence>
<dbReference type="SUPFAM" id="SSF55785">
    <property type="entry name" value="PYP-like sensor domain (PAS domain)"/>
    <property type="match status" value="5"/>
</dbReference>
<dbReference type="InterPro" id="IPR001610">
    <property type="entry name" value="PAC"/>
</dbReference>
<keyword evidence="4" id="KW-0808">Transferase</keyword>
<dbReference type="Proteomes" id="UP000609172">
    <property type="component" value="Unassembled WGS sequence"/>
</dbReference>
<evidence type="ECO:0000256" key="1">
    <source>
        <dbReference type="ARBA" id="ARBA00000085"/>
    </source>
</evidence>
<dbReference type="Pfam" id="PF08447">
    <property type="entry name" value="PAS_3"/>
    <property type="match status" value="1"/>
</dbReference>
<dbReference type="PANTHER" id="PTHR43304:SF1">
    <property type="entry name" value="PAC DOMAIN-CONTAINING PROTEIN"/>
    <property type="match status" value="1"/>
</dbReference>
<dbReference type="SUPFAM" id="SSF55874">
    <property type="entry name" value="ATPase domain of HSP90 chaperone/DNA topoisomerase II/histidine kinase"/>
    <property type="match status" value="1"/>
</dbReference>
<dbReference type="Pfam" id="PF00512">
    <property type="entry name" value="HisKA"/>
    <property type="match status" value="1"/>
</dbReference>
<dbReference type="Gene3D" id="1.10.287.130">
    <property type="match status" value="1"/>
</dbReference>
<evidence type="ECO:0000259" key="6">
    <source>
        <dbReference type="PROSITE" id="PS50109"/>
    </source>
</evidence>
<dbReference type="NCBIfam" id="TIGR00229">
    <property type="entry name" value="sensory_box"/>
    <property type="match status" value="2"/>
</dbReference>
<evidence type="ECO:0000256" key="5">
    <source>
        <dbReference type="ARBA" id="ARBA00022777"/>
    </source>
</evidence>
<evidence type="ECO:0000259" key="8">
    <source>
        <dbReference type="PROSITE" id="PS50113"/>
    </source>
</evidence>
<organism evidence="9 10">
    <name type="scientific">Flavobacterium agrisoli</name>
    <dbReference type="NCBI Taxonomy" id="2793066"/>
    <lineage>
        <taxon>Bacteria</taxon>
        <taxon>Pseudomonadati</taxon>
        <taxon>Bacteroidota</taxon>
        <taxon>Flavobacteriia</taxon>
        <taxon>Flavobacteriales</taxon>
        <taxon>Flavobacteriaceae</taxon>
        <taxon>Flavobacterium</taxon>
    </lineage>
</organism>
<dbReference type="PROSITE" id="PS50112">
    <property type="entry name" value="PAS"/>
    <property type="match status" value="1"/>
</dbReference>
<dbReference type="InterPro" id="IPR003594">
    <property type="entry name" value="HATPase_dom"/>
</dbReference>
<dbReference type="SMART" id="SM00086">
    <property type="entry name" value="PAC"/>
    <property type="match status" value="3"/>
</dbReference>
<dbReference type="SMART" id="SM00387">
    <property type="entry name" value="HATPase_c"/>
    <property type="match status" value="1"/>
</dbReference>
<comment type="catalytic activity">
    <reaction evidence="1">
        <text>ATP + protein L-histidine = ADP + protein N-phospho-L-histidine.</text>
        <dbReference type="EC" id="2.7.13.3"/>
    </reaction>
</comment>
<comment type="caution">
    <text evidence="9">The sequence shown here is derived from an EMBL/GenBank/DDBJ whole genome shotgun (WGS) entry which is preliminary data.</text>
</comment>
<feature type="domain" description="Histidine kinase" evidence="6">
    <location>
        <begin position="679"/>
        <end position="904"/>
    </location>
</feature>
<dbReference type="InterPro" id="IPR003661">
    <property type="entry name" value="HisK_dim/P_dom"/>
</dbReference>
<evidence type="ECO:0000313" key="10">
    <source>
        <dbReference type="Proteomes" id="UP000609172"/>
    </source>
</evidence>
<feature type="domain" description="PAC" evidence="8">
    <location>
        <begin position="76"/>
        <end position="128"/>
    </location>
</feature>
<dbReference type="InterPro" id="IPR013656">
    <property type="entry name" value="PAS_4"/>
</dbReference>
<dbReference type="InterPro" id="IPR000014">
    <property type="entry name" value="PAS"/>
</dbReference>
<accession>A0A934UJT1</accession>
<gene>
    <name evidence="9" type="ORF">I5M07_10230</name>
</gene>
<dbReference type="Pfam" id="PF08448">
    <property type="entry name" value="PAS_4"/>
    <property type="match status" value="4"/>
</dbReference>
<keyword evidence="3" id="KW-0597">Phosphoprotein</keyword>
<dbReference type="InterPro" id="IPR005467">
    <property type="entry name" value="His_kinase_dom"/>
</dbReference>
<dbReference type="AlphaFoldDB" id="A0A934UJT1"/>
<dbReference type="InterPro" id="IPR052162">
    <property type="entry name" value="Sensor_kinase/Photoreceptor"/>
</dbReference>